<feature type="region of interest" description="Disordered" evidence="1">
    <location>
        <begin position="97"/>
        <end position="122"/>
    </location>
</feature>
<dbReference type="PANTHER" id="PTHR37736">
    <property type="entry name" value="GLYCINE-RICH PROTEIN"/>
    <property type="match status" value="1"/>
</dbReference>
<reference evidence="2" key="1">
    <citation type="journal article" date="2019" name="Database">
        <title>The radish genome database (RadishGD): an integrated information resource for radish genomics.</title>
        <authorList>
            <person name="Yu H.J."/>
            <person name="Baek S."/>
            <person name="Lee Y.J."/>
            <person name="Cho A."/>
            <person name="Mun J.H."/>
        </authorList>
    </citation>
    <scope>NUCLEOTIDE SEQUENCE [LARGE SCALE GENOMIC DNA]</scope>
    <source>
        <strain evidence="2">cv. WK10039</strain>
    </source>
</reference>
<accession>A0A6J0K4C8</accession>
<dbReference type="PANTHER" id="PTHR37736:SF1">
    <property type="entry name" value="GLYCINE-RICH PROTEIN"/>
    <property type="match status" value="1"/>
</dbReference>
<dbReference type="Proteomes" id="UP000504610">
    <property type="component" value="Chromosome 1"/>
</dbReference>
<dbReference type="GeneID" id="108813709"/>
<feature type="compositionally biased region" description="Basic residues" evidence="1">
    <location>
        <begin position="341"/>
        <end position="351"/>
    </location>
</feature>
<dbReference type="OrthoDB" id="69150at2759"/>
<feature type="compositionally biased region" description="Low complexity" evidence="1">
    <location>
        <begin position="1"/>
        <end position="22"/>
    </location>
</feature>
<feature type="compositionally biased region" description="Gly residues" evidence="1">
    <location>
        <begin position="355"/>
        <end position="369"/>
    </location>
</feature>
<feature type="compositionally biased region" description="Low complexity" evidence="1">
    <location>
        <begin position="304"/>
        <end position="321"/>
    </location>
</feature>
<feature type="compositionally biased region" description="Polar residues" evidence="1">
    <location>
        <begin position="281"/>
        <end position="294"/>
    </location>
</feature>
<feature type="region of interest" description="Disordered" evidence="1">
    <location>
        <begin position="1"/>
        <end position="24"/>
    </location>
</feature>
<name>A0A6J0K4C8_RAPSA</name>
<keyword evidence="2" id="KW-1185">Reference proteome</keyword>
<organism evidence="2 3">
    <name type="scientific">Raphanus sativus</name>
    <name type="common">Radish</name>
    <name type="synonym">Raphanus raphanistrum var. sativus</name>
    <dbReference type="NCBI Taxonomy" id="3726"/>
    <lineage>
        <taxon>Eukaryota</taxon>
        <taxon>Viridiplantae</taxon>
        <taxon>Streptophyta</taxon>
        <taxon>Embryophyta</taxon>
        <taxon>Tracheophyta</taxon>
        <taxon>Spermatophyta</taxon>
        <taxon>Magnoliopsida</taxon>
        <taxon>eudicotyledons</taxon>
        <taxon>Gunneridae</taxon>
        <taxon>Pentapetalae</taxon>
        <taxon>rosids</taxon>
        <taxon>malvids</taxon>
        <taxon>Brassicales</taxon>
        <taxon>Brassicaceae</taxon>
        <taxon>Brassiceae</taxon>
        <taxon>Raphanus</taxon>
    </lineage>
</organism>
<dbReference type="RefSeq" id="XP_018441844.2">
    <property type="nucleotide sequence ID" value="XM_018586342.2"/>
</dbReference>
<protein>
    <submittedName>
        <fullName evidence="3">Uncharacterized protein LOC108813709</fullName>
    </submittedName>
</protein>
<dbReference type="AlphaFoldDB" id="A0A6J0K4C8"/>
<feature type="region of interest" description="Disordered" evidence="1">
    <location>
        <begin position="272"/>
        <end position="421"/>
    </location>
</feature>
<evidence type="ECO:0000256" key="1">
    <source>
        <dbReference type="SAM" id="MobiDB-lite"/>
    </source>
</evidence>
<evidence type="ECO:0000313" key="2">
    <source>
        <dbReference type="Proteomes" id="UP000504610"/>
    </source>
</evidence>
<reference evidence="3" key="2">
    <citation type="submission" date="2025-08" db="UniProtKB">
        <authorList>
            <consortium name="RefSeq"/>
        </authorList>
    </citation>
    <scope>IDENTIFICATION</scope>
    <source>
        <tissue evidence="3">Leaf</tissue>
    </source>
</reference>
<sequence length="421" mass="45821">MAPTSSATATAIATATSSSDASEGPVMGLINKRIRALRKKLNRIAQMEDSISQGKTLNKEQQEVLRSKPSVLVLIEELDKLRAPLSSAVSEEITLATTHHHHQEAPPPSDQNDAAPEVEEEEGKKLEDLVNLLYFGSLFDVRSQSELASIMLTRTHERGCCLVYDTVTDESTDLLCDKDLDLISELWTMMVSRPADSFLSHKNALERCVEHAKLWLANSDQPIASNCNVSYAGLREKLKKIMGSNYFTITPEMVAPVEASGGNYGSFQVAADNEQKEEDASNFTEQESAVNDQSEQPKDESVTEGEVVQEQQEQGYTQVEGGRSRRDYQQQYVPRGTHQNQRGHRGARRGHSNGPRGGRGGGGGGGGYSNGRYESYDNAGGNGHQRSYYNNRGRGRGGGGGGGGNGHSYNNHQDSNVTVAS</sequence>
<dbReference type="KEGG" id="rsz:108813709"/>
<feature type="compositionally biased region" description="Polar residues" evidence="1">
    <location>
        <begin position="407"/>
        <end position="421"/>
    </location>
</feature>
<evidence type="ECO:0000313" key="3">
    <source>
        <dbReference type="RefSeq" id="XP_018441844.2"/>
    </source>
</evidence>
<feature type="compositionally biased region" description="Gly residues" evidence="1">
    <location>
        <begin position="396"/>
        <end position="406"/>
    </location>
</feature>
<proteinExistence type="predicted"/>
<feature type="compositionally biased region" description="Polar residues" evidence="1">
    <location>
        <begin position="329"/>
        <end position="340"/>
    </location>
</feature>
<gene>
    <name evidence="3" type="primary">LOC108813709</name>
</gene>